<gene>
    <name evidence="8" type="ORF">EV695_1300</name>
</gene>
<evidence type="ECO:0000256" key="2">
    <source>
        <dbReference type="ARBA" id="ARBA00022475"/>
    </source>
</evidence>
<feature type="transmembrane region" description="Helical" evidence="6">
    <location>
        <begin position="255"/>
        <end position="275"/>
    </location>
</feature>
<dbReference type="PANTHER" id="PTHR35007">
    <property type="entry name" value="INTEGRAL MEMBRANE PROTEIN-RELATED"/>
    <property type="match status" value="1"/>
</dbReference>
<feature type="transmembrane region" description="Helical" evidence="6">
    <location>
        <begin position="77"/>
        <end position="97"/>
    </location>
</feature>
<feature type="domain" description="Type II secretion system protein GspF" evidence="7">
    <location>
        <begin position="115"/>
        <end position="240"/>
    </location>
</feature>
<proteinExistence type="predicted"/>
<dbReference type="EMBL" id="SMFQ01000003">
    <property type="protein sequence ID" value="TCJ86802.1"/>
    <property type="molecule type" value="Genomic_DNA"/>
</dbReference>
<evidence type="ECO:0000259" key="7">
    <source>
        <dbReference type="Pfam" id="PF00482"/>
    </source>
</evidence>
<feature type="transmembrane region" description="Helical" evidence="6">
    <location>
        <begin position="48"/>
        <end position="71"/>
    </location>
</feature>
<dbReference type="PANTHER" id="PTHR35007:SF1">
    <property type="entry name" value="PILUS ASSEMBLY PROTEIN"/>
    <property type="match status" value="1"/>
</dbReference>
<dbReference type="AlphaFoldDB" id="A0A4R1F2N9"/>
<keyword evidence="9" id="KW-1185">Reference proteome</keyword>
<dbReference type="Proteomes" id="UP000294887">
    <property type="component" value="Unassembled WGS sequence"/>
</dbReference>
<keyword evidence="5 6" id="KW-0472">Membrane</keyword>
<evidence type="ECO:0000256" key="3">
    <source>
        <dbReference type="ARBA" id="ARBA00022692"/>
    </source>
</evidence>
<keyword evidence="2" id="KW-1003">Cell membrane</keyword>
<evidence type="ECO:0000256" key="5">
    <source>
        <dbReference type="ARBA" id="ARBA00023136"/>
    </source>
</evidence>
<keyword evidence="3 6" id="KW-0812">Transmembrane</keyword>
<organism evidence="8 9">
    <name type="scientific">Cocleimonas flava</name>
    <dbReference type="NCBI Taxonomy" id="634765"/>
    <lineage>
        <taxon>Bacteria</taxon>
        <taxon>Pseudomonadati</taxon>
        <taxon>Pseudomonadota</taxon>
        <taxon>Gammaproteobacteria</taxon>
        <taxon>Thiotrichales</taxon>
        <taxon>Thiotrichaceae</taxon>
        <taxon>Cocleimonas</taxon>
    </lineage>
</organism>
<dbReference type="Pfam" id="PF00482">
    <property type="entry name" value="T2SSF"/>
    <property type="match status" value="1"/>
</dbReference>
<sequence>MSSILLIPLLVTVTVVILGLITFSIIQNAYAEYKNSFHTSIQKNMIEMFLFIPPEKMFILSIVLILAVFYLTYLITGAYILALTLAFIAVAVPRIAIHLMRKKRIKMLTSQLPDFLMSVSRAMQAGSSLSQSLEVAIQEDSGPVSQEFALVMKEVRLGVDFNESLDNFSKRVPIEEANLVANAIKISREIGGNLSEAIYRLSVTLRTKLETEGKIDALTAQGRLQGIVMTLLPIFLGFVIYKMEPEAMSKMIEEPIGWLVMAIIVVMELLGYFFIRKIVNIDV</sequence>
<comment type="subcellular location">
    <subcellularLocation>
        <location evidence="1">Cell membrane</location>
        <topology evidence="1">Multi-pass membrane protein</topology>
    </subcellularLocation>
</comment>
<dbReference type="InterPro" id="IPR018076">
    <property type="entry name" value="T2SS_GspF_dom"/>
</dbReference>
<dbReference type="GO" id="GO:0005886">
    <property type="term" value="C:plasma membrane"/>
    <property type="evidence" value="ECO:0007669"/>
    <property type="project" value="UniProtKB-SubCell"/>
</dbReference>
<keyword evidence="4 6" id="KW-1133">Transmembrane helix</keyword>
<accession>A0A4R1F2N9</accession>
<feature type="transmembrane region" description="Helical" evidence="6">
    <location>
        <begin position="224"/>
        <end position="243"/>
    </location>
</feature>
<evidence type="ECO:0000313" key="9">
    <source>
        <dbReference type="Proteomes" id="UP000294887"/>
    </source>
</evidence>
<name>A0A4R1F2N9_9GAMM</name>
<comment type="caution">
    <text evidence="8">The sequence shown here is derived from an EMBL/GenBank/DDBJ whole genome shotgun (WGS) entry which is preliminary data.</text>
</comment>
<evidence type="ECO:0000256" key="4">
    <source>
        <dbReference type="ARBA" id="ARBA00022989"/>
    </source>
</evidence>
<evidence type="ECO:0000313" key="8">
    <source>
        <dbReference type="EMBL" id="TCJ86802.1"/>
    </source>
</evidence>
<evidence type="ECO:0000256" key="1">
    <source>
        <dbReference type="ARBA" id="ARBA00004651"/>
    </source>
</evidence>
<reference evidence="8 9" key="1">
    <citation type="submission" date="2019-03" db="EMBL/GenBank/DDBJ databases">
        <title>Genomic Encyclopedia of Type Strains, Phase IV (KMG-IV): sequencing the most valuable type-strain genomes for metagenomic binning, comparative biology and taxonomic classification.</title>
        <authorList>
            <person name="Goeker M."/>
        </authorList>
    </citation>
    <scope>NUCLEOTIDE SEQUENCE [LARGE SCALE GENOMIC DNA]</scope>
    <source>
        <strain evidence="8 9">DSM 24830</strain>
    </source>
</reference>
<protein>
    <submittedName>
        <fullName evidence="8">Tight adherence protein B</fullName>
    </submittedName>
</protein>
<dbReference type="OrthoDB" id="5611741at2"/>
<feature type="transmembrane region" description="Helical" evidence="6">
    <location>
        <begin position="6"/>
        <end position="27"/>
    </location>
</feature>
<dbReference type="RefSeq" id="WP_131905133.1">
    <property type="nucleotide sequence ID" value="NZ_BAAAFU010000004.1"/>
</dbReference>
<dbReference type="Gene3D" id="1.20.81.30">
    <property type="entry name" value="Type II secretion system (T2SS), domain F"/>
    <property type="match status" value="1"/>
</dbReference>
<dbReference type="InterPro" id="IPR042094">
    <property type="entry name" value="T2SS_GspF_sf"/>
</dbReference>
<evidence type="ECO:0000256" key="6">
    <source>
        <dbReference type="SAM" id="Phobius"/>
    </source>
</evidence>